<feature type="domain" description="Rhamnogalacturonase A/B/Epimerase-like pectate lyase" evidence="2">
    <location>
        <begin position="121"/>
        <end position="351"/>
    </location>
</feature>
<dbReference type="SUPFAM" id="SSF51126">
    <property type="entry name" value="Pectin lyase-like"/>
    <property type="match status" value="2"/>
</dbReference>
<sequence>MVDEALDQVEEINGARFALPSRNHYSPRQRGGGEGDQQGKTAFTAQSQPRHFKMTQELKDAAALVAKIDALNDPQTPIIQGNHTLGPLNARAEAAGGTFWMQNIARKGAWPWGKNPNHKVFRNVKNFGAKGDGVADDTDAINKAIAEKDECSGACYGSTTMGAIIYFPPGTYLIKSTIEISYGMQVIGDANNPPTLKSDKNFFGVGVLSTDKYWGDGKTGEDDRDHEYYINTANFHRQIRNFVIDTTGTARPKTMAALHYQVAQATSLQNIVFKLSSDAATEQVGIYAENGSGGFMSDLSFISGKTGIFGGNQQFTAQRLSFLNVRTAVEMVWDWGWMWKSIKIENSHIGFNLTNGFGGGHVGSITVVDSVFKNCDIAVVIANTNVSNPNPGRTSISLDNVLLDGVTTWLREQSGKDAPKDNKVSGNHKSIDMLTVGRAYSDTKLDDEKGIREFSNLRVDSLVDERNPWNLPKKPYAERAKPQYEGRSPSDFVHLKDSCKGDGVTDDTACFQKVLNDNRDGKLVFIDAGTYILTDTVVVPKGSHIVGENWAQLAAYGPKFQNVKQPKVMLRMGQPGDVGQLEIQDLVFTSKGPTPGAVFVEWNIQGYKGEPGSAGMWDCHVRVGGAIGTGLTSKECPPSKSGINPNCQGGSMMMHLTKQGGAYLENVWLWTADHDLDDPTTVDNANSLIQTSVYNARGFLIESKNPTWLYGTASEHSVFYQYQFFQAANLVAGIIQTEQPYYQPNPKPPEPFKDAVGVFNADPTFPCNDTEPCDEGWALRMIESSDIHIIGAGLYSWFDTYTQECVPKSSCQKVMTEFKNNHGGIQINNLVTIGATNMINADGKLIGSKDNLAVSVHPFWSDIVSYSPGGTPLVTAPQPITQSDKELEDLVDKMNAHLNEDCYRFPDCVDMDNPQVSSCGAGYSKVGYDRSDCGNHGKPICCKTKTAPSACIWRGGGLDCNGQCHEGEVHLFWSSRGGWPTEGNENQCNRGGKVFCCNNDEFPNLTHDCRWTGCGETCDVTEADVAFTLSLNDDCRLWKHDMHYCCKHNRAPLQNCHWVGQGDCADNTCNDHEVVLARDQQGDSWTGCFWSRKRVLCCTPNPDLSEFYCDASVCPKYDVCQKDDYEWGEDNDPDDEGDVWDPPPPWDPPSGDHEHDELRRRAMGMGESDDFSVDEFFHALSALSASEAEAEPGVKDLVPRQGGGKKPPKGTTGRRNYRVRHAINVALELYLYARRYHGPTRIRNGRLGKTVSRWAYRQGFGSCSTTNIERVKVDSLPNFDDFDSDHSVELQYIQDLVRAIINGILPSGANMQTPTIPFNQFEAYWNYDSRNLPKGGPRPAPNTQSDFLNLNDKFFECIGSTTNRKAFRLFEKGLNGMKGRLMNIDDDGNRVNPVSQQRMEQYIEGAIAIGSDEEDFLSPMRAVIAIWRFMREPEVLDDMQNVRRRLAAQSRWAAQTVNDLRNLLSIFEEFDTDYWSAAAEWARDWVRNNIALARRMYQTAIANGQNPANAQRVFNELRLIEQDLQYILALPPY</sequence>
<dbReference type="GO" id="GO:0004650">
    <property type="term" value="F:polygalacturonase activity"/>
    <property type="evidence" value="ECO:0007669"/>
    <property type="project" value="InterPro"/>
</dbReference>
<comment type="caution">
    <text evidence="3">The sequence shown here is derived from an EMBL/GenBank/DDBJ whole genome shotgun (WGS) entry which is preliminary data.</text>
</comment>
<dbReference type="Pfam" id="PF12708">
    <property type="entry name" value="Pect-lyase_RHGA_epim"/>
    <property type="match status" value="2"/>
</dbReference>
<dbReference type="InterPro" id="IPR012334">
    <property type="entry name" value="Pectin_lyas_fold"/>
</dbReference>
<dbReference type="InterPro" id="IPR024535">
    <property type="entry name" value="RHGA/B-epi-like_pectate_lyase"/>
</dbReference>
<reference evidence="3" key="1">
    <citation type="journal article" date="2023" name="Mol. Phylogenet. Evol.">
        <title>Genome-scale phylogeny and comparative genomics of the fungal order Sordariales.</title>
        <authorList>
            <person name="Hensen N."/>
            <person name="Bonometti L."/>
            <person name="Westerberg I."/>
            <person name="Brannstrom I.O."/>
            <person name="Guillou S."/>
            <person name="Cros-Aarteil S."/>
            <person name="Calhoun S."/>
            <person name="Haridas S."/>
            <person name="Kuo A."/>
            <person name="Mondo S."/>
            <person name="Pangilinan J."/>
            <person name="Riley R."/>
            <person name="LaButti K."/>
            <person name="Andreopoulos B."/>
            <person name="Lipzen A."/>
            <person name="Chen C."/>
            <person name="Yan M."/>
            <person name="Daum C."/>
            <person name="Ng V."/>
            <person name="Clum A."/>
            <person name="Steindorff A."/>
            <person name="Ohm R.A."/>
            <person name="Martin F."/>
            <person name="Silar P."/>
            <person name="Natvig D.O."/>
            <person name="Lalanne C."/>
            <person name="Gautier V."/>
            <person name="Ament-Velasquez S.L."/>
            <person name="Kruys A."/>
            <person name="Hutchinson M.I."/>
            <person name="Powell A.J."/>
            <person name="Barry K."/>
            <person name="Miller A.N."/>
            <person name="Grigoriev I.V."/>
            <person name="Debuchy R."/>
            <person name="Gladieux P."/>
            <person name="Hiltunen Thoren M."/>
            <person name="Johannesson H."/>
        </authorList>
    </citation>
    <scope>NUCLEOTIDE SEQUENCE</scope>
    <source>
        <strain evidence="3">CBS 955.72</strain>
    </source>
</reference>
<dbReference type="EMBL" id="JAUIQD010000006">
    <property type="protein sequence ID" value="KAK3347127.1"/>
    <property type="molecule type" value="Genomic_DNA"/>
</dbReference>
<dbReference type="InterPro" id="IPR011050">
    <property type="entry name" value="Pectin_lyase_fold/virulence"/>
</dbReference>
<keyword evidence="3" id="KW-0456">Lyase</keyword>
<feature type="region of interest" description="Disordered" evidence="1">
    <location>
        <begin position="1188"/>
        <end position="1214"/>
    </location>
</feature>
<feature type="region of interest" description="Disordered" evidence="1">
    <location>
        <begin position="1125"/>
        <end position="1156"/>
    </location>
</feature>
<feature type="domain" description="Rhamnogalacturonase A/B/Epimerase-like pectate lyase" evidence="2">
    <location>
        <begin position="499"/>
        <end position="549"/>
    </location>
</feature>
<dbReference type="PANTHER" id="PTHR33928">
    <property type="entry name" value="POLYGALACTURONASE QRT3"/>
    <property type="match status" value="1"/>
</dbReference>
<organism evidence="3 4">
    <name type="scientific">Lasiosphaeria hispida</name>
    <dbReference type="NCBI Taxonomy" id="260671"/>
    <lineage>
        <taxon>Eukaryota</taxon>
        <taxon>Fungi</taxon>
        <taxon>Dikarya</taxon>
        <taxon>Ascomycota</taxon>
        <taxon>Pezizomycotina</taxon>
        <taxon>Sordariomycetes</taxon>
        <taxon>Sordariomycetidae</taxon>
        <taxon>Sordariales</taxon>
        <taxon>Lasiosphaeriaceae</taxon>
        <taxon>Lasiosphaeria</taxon>
    </lineage>
</organism>
<evidence type="ECO:0000259" key="2">
    <source>
        <dbReference type="Pfam" id="PF12708"/>
    </source>
</evidence>
<dbReference type="Gene3D" id="2.160.20.10">
    <property type="entry name" value="Single-stranded right-handed beta-helix, Pectin lyase-like"/>
    <property type="match status" value="2"/>
</dbReference>
<feature type="compositionally biased region" description="Acidic residues" evidence="1">
    <location>
        <begin position="1126"/>
        <end position="1139"/>
    </location>
</feature>
<protein>
    <submittedName>
        <fullName evidence="3">Pectate lyase superfamily protein-domain-containing protein</fullName>
    </submittedName>
</protein>
<evidence type="ECO:0000313" key="3">
    <source>
        <dbReference type="EMBL" id="KAK3347127.1"/>
    </source>
</evidence>
<accession>A0AAJ0HCP6</accession>
<dbReference type="GO" id="GO:0016829">
    <property type="term" value="F:lyase activity"/>
    <property type="evidence" value="ECO:0007669"/>
    <property type="project" value="UniProtKB-KW"/>
</dbReference>
<evidence type="ECO:0000313" key="4">
    <source>
        <dbReference type="Proteomes" id="UP001275084"/>
    </source>
</evidence>
<dbReference type="Proteomes" id="UP001275084">
    <property type="component" value="Unassembled WGS sequence"/>
</dbReference>
<dbReference type="CDD" id="cd23668">
    <property type="entry name" value="GH55_beta13glucanase-like"/>
    <property type="match status" value="1"/>
</dbReference>
<dbReference type="InterPro" id="IPR039279">
    <property type="entry name" value="QRT3-like"/>
</dbReference>
<keyword evidence="4" id="KW-1185">Reference proteome</keyword>
<evidence type="ECO:0000256" key="1">
    <source>
        <dbReference type="SAM" id="MobiDB-lite"/>
    </source>
</evidence>
<reference evidence="3" key="2">
    <citation type="submission" date="2023-06" db="EMBL/GenBank/DDBJ databases">
        <authorList>
            <consortium name="Lawrence Berkeley National Laboratory"/>
            <person name="Haridas S."/>
            <person name="Hensen N."/>
            <person name="Bonometti L."/>
            <person name="Westerberg I."/>
            <person name="Brannstrom I.O."/>
            <person name="Guillou S."/>
            <person name="Cros-Aarteil S."/>
            <person name="Calhoun S."/>
            <person name="Kuo A."/>
            <person name="Mondo S."/>
            <person name="Pangilinan J."/>
            <person name="Riley R."/>
            <person name="Labutti K."/>
            <person name="Andreopoulos B."/>
            <person name="Lipzen A."/>
            <person name="Chen C."/>
            <person name="Yanf M."/>
            <person name="Daum C."/>
            <person name="Ng V."/>
            <person name="Clum A."/>
            <person name="Steindorff A."/>
            <person name="Ohm R."/>
            <person name="Martin F."/>
            <person name="Silar P."/>
            <person name="Natvig D."/>
            <person name="Lalanne C."/>
            <person name="Gautier V."/>
            <person name="Ament-Velasquez S.L."/>
            <person name="Kruys A."/>
            <person name="Hutchinson M.I."/>
            <person name="Powell A.J."/>
            <person name="Barry K."/>
            <person name="Miller A.N."/>
            <person name="Grigoriev I.V."/>
            <person name="Debuchy R."/>
            <person name="Gladieux P."/>
            <person name="Thoren M.H."/>
            <person name="Johannesson H."/>
        </authorList>
    </citation>
    <scope>NUCLEOTIDE SEQUENCE</scope>
    <source>
        <strain evidence="3">CBS 955.72</strain>
    </source>
</reference>
<dbReference type="PANTHER" id="PTHR33928:SF2">
    <property type="entry name" value="PECTATE LYASE SUPERFAMILY PROTEIN DOMAIN-CONTAINING PROTEIN-RELATED"/>
    <property type="match status" value="1"/>
</dbReference>
<gene>
    <name evidence="3" type="ORF">B0T25DRAFT_485340</name>
</gene>
<proteinExistence type="predicted"/>
<name>A0AAJ0HCP6_9PEZI</name>
<feature type="region of interest" description="Disordered" evidence="1">
    <location>
        <begin position="17"/>
        <end position="42"/>
    </location>
</feature>